<dbReference type="InterPro" id="IPR011992">
    <property type="entry name" value="EF-hand-dom_pair"/>
</dbReference>
<accession>A0A8T1M1B9</accession>
<dbReference type="GO" id="GO:0005737">
    <property type="term" value="C:cytoplasm"/>
    <property type="evidence" value="ECO:0007669"/>
    <property type="project" value="UniProtKB-SubCell"/>
</dbReference>
<keyword evidence="3" id="KW-0479">Metal-binding</keyword>
<comment type="caution">
    <text evidence="7">The sequence shown here is derived from an EMBL/GenBank/DDBJ whole genome shotgun (WGS) entry which is preliminary data.</text>
</comment>
<evidence type="ECO:0000313" key="7">
    <source>
        <dbReference type="EMBL" id="KAG5443003.1"/>
    </source>
</evidence>
<keyword evidence="4" id="KW-0677">Repeat</keyword>
<dbReference type="PANTHER" id="PTHR46212">
    <property type="entry name" value="PEFLIN"/>
    <property type="match status" value="1"/>
</dbReference>
<reference evidence="7 8" key="1">
    <citation type="journal article" date="2018" name="Biotechnol. Adv.">
        <title>Improved genomic resources and new bioinformatic workflow for the carcinogenic parasite Clonorchis sinensis: Biotechnological implications.</title>
        <authorList>
            <person name="Wang D."/>
            <person name="Korhonen P.K."/>
            <person name="Gasser R.B."/>
            <person name="Young N.D."/>
        </authorList>
    </citation>
    <scope>NUCLEOTIDE SEQUENCE [LARGE SCALE GENOMIC DNA]</scope>
    <source>
        <strain evidence="7">Cs-k2</strain>
    </source>
</reference>
<gene>
    <name evidence="7" type="ORF">CSKR_107179</name>
</gene>
<dbReference type="GO" id="GO:0048306">
    <property type="term" value="F:calcium-dependent protein binding"/>
    <property type="evidence" value="ECO:0007669"/>
    <property type="project" value="UniProtKB-ARBA"/>
</dbReference>
<dbReference type="SUPFAM" id="SSF47473">
    <property type="entry name" value="EF-hand"/>
    <property type="match status" value="1"/>
</dbReference>
<dbReference type="EMBL" id="NIRI02000056">
    <property type="protein sequence ID" value="KAG5443003.1"/>
    <property type="molecule type" value="Genomic_DNA"/>
</dbReference>
<dbReference type="Gene3D" id="1.10.238.10">
    <property type="entry name" value="EF-hand"/>
    <property type="match status" value="2"/>
</dbReference>
<evidence type="ECO:0000256" key="5">
    <source>
        <dbReference type="ARBA" id="ARBA00022837"/>
    </source>
</evidence>
<protein>
    <submittedName>
        <fullName evidence="7">16 kDa calcium-binding protein</fullName>
    </submittedName>
</protein>
<feature type="domain" description="EF-hand" evidence="6">
    <location>
        <begin position="115"/>
        <end position="150"/>
    </location>
</feature>
<dbReference type="PROSITE" id="PS50222">
    <property type="entry name" value="EF_HAND_2"/>
    <property type="match status" value="3"/>
</dbReference>
<dbReference type="SMART" id="SM00054">
    <property type="entry name" value="EFh"/>
    <property type="match status" value="4"/>
</dbReference>
<dbReference type="AlphaFoldDB" id="A0A8T1M1B9"/>
<feature type="domain" description="EF-hand" evidence="6">
    <location>
        <begin position="79"/>
        <end position="114"/>
    </location>
</feature>
<dbReference type="PANTHER" id="PTHR46212:SF3">
    <property type="entry name" value="GH27120P"/>
    <property type="match status" value="1"/>
</dbReference>
<dbReference type="PROSITE" id="PS00018">
    <property type="entry name" value="EF_HAND_1"/>
    <property type="match status" value="1"/>
</dbReference>
<dbReference type="OrthoDB" id="6229588at2759"/>
<dbReference type="Proteomes" id="UP000286415">
    <property type="component" value="Unassembled WGS sequence"/>
</dbReference>
<dbReference type="InterPro" id="IPR051426">
    <property type="entry name" value="Peflin/Sorcin_CaBP"/>
</dbReference>
<comment type="subcellular location">
    <subcellularLocation>
        <location evidence="1">Cytoplasm</location>
    </subcellularLocation>
</comment>
<dbReference type="FunFam" id="1.10.238.10:FF:000003">
    <property type="entry name" value="Calmodulin A"/>
    <property type="match status" value="1"/>
</dbReference>
<evidence type="ECO:0000256" key="1">
    <source>
        <dbReference type="ARBA" id="ARBA00004496"/>
    </source>
</evidence>
<keyword evidence="8" id="KW-1185">Reference proteome</keyword>
<dbReference type="InterPro" id="IPR018247">
    <property type="entry name" value="EF_Hand_1_Ca_BS"/>
</dbReference>
<evidence type="ECO:0000256" key="4">
    <source>
        <dbReference type="ARBA" id="ARBA00022737"/>
    </source>
</evidence>
<evidence type="ECO:0000259" key="6">
    <source>
        <dbReference type="PROSITE" id="PS50222"/>
    </source>
</evidence>
<dbReference type="GO" id="GO:0005509">
    <property type="term" value="F:calcium ion binding"/>
    <property type="evidence" value="ECO:0007669"/>
    <property type="project" value="InterPro"/>
</dbReference>
<reference evidence="7 8" key="2">
    <citation type="journal article" date="2021" name="Genomics">
        <title>High-quality reference genome for Clonorchis sinensis.</title>
        <authorList>
            <person name="Young N.D."/>
            <person name="Stroehlein A.J."/>
            <person name="Kinkar L."/>
            <person name="Wang T."/>
            <person name="Sohn W.M."/>
            <person name="Chang B.C.H."/>
            <person name="Kaur P."/>
            <person name="Weisz D."/>
            <person name="Dudchenko O."/>
            <person name="Aiden E.L."/>
            <person name="Korhonen P.K."/>
            <person name="Gasser R.B."/>
        </authorList>
    </citation>
    <scope>NUCLEOTIDE SEQUENCE [LARGE SCALE GENOMIC DNA]</scope>
    <source>
        <strain evidence="7">Cs-k2</strain>
    </source>
</reference>
<name>A0A8T1M1B9_CLOSI</name>
<proteinExistence type="predicted"/>
<organism evidence="7 8">
    <name type="scientific">Clonorchis sinensis</name>
    <name type="common">Chinese liver fluke</name>
    <dbReference type="NCBI Taxonomy" id="79923"/>
    <lineage>
        <taxon>Eukaryota</taxon>
        <taxon>Metazoa</taxon>
        <taxon>Spiralia</taxon>
        <taxon>Lophotrochozoa</taxon>
        <taxon>Platyhelminthes</taxon>
        <taxon>Trematoda</taxon>
        <taxon>Digenea</taxon>
        <taxon>Opisthorchiida</taxon>
        <taxon>Opisthorchiata</taxon>
        <taxon>Opisthorchiidae</taxon>
        <taxon>Clonorchis</taxon>
    </lineage>
</organism>
<dbReference type="InterPro" id="IPR002048">
    <property type="entry name" value="EF_hand_dom"/>
</dbReference>
<feature type="domain" description="EF-hand" evidence="6">
    <location>
        <begin position="42"/>
        <end position="77"/>
    </location>
</feature>
<keyword evidence="2" id="KW-0963">Cytoplasm</keyword>
<dbReference type="Pfam" id="PF13499">
    <property type="entry name" value="EF-hand_7"/>
    <property type="match status" value="2"/>
</dbReference>
<evidence type="ECO:0000256" key="3">
    <source>
        <dbReference type="ARBA" id="ARBA00022723"/>
    </source>
</evidence>
<keyword evidence="5" id="KW-0106">Calcium</keyword>
<evidence type="ECO:0000256" key="2">
    <source>
        <dbReference type="ARBA" id="ARBA00022490"/>
    </source>
</evidence>
<sequence length="270" mass="30962">MLPGDLSAFGKILVAEFNALDTNRDRKVCLKEVSSFLVAFGFKESQAVLFMKLFDTNKDGGISRDEFAAAVKRIKPNRISEAQLRKLFRQADNDNSGTLSSKELKECLSKHDAKLNTKNVDDWIKKHDKNLDRKLNYEEFIECMLDKYTNLQITLVFWERLTWNPAESLVFDVSRRLSMLRQTASCSSCYDIRDIAIHVAENASTAHNWFRPSWGSSGRRSPRVSVNLMFYLNPNCTVFEKYTHLHINLVFARDSPGTQLNLPFAMFSGN</sequence>
<evidence type="ECO:0000313" key="8">
    <source>
        <dbReference type="Proteomes" id="UP000286415"/>
    </source>
</evidence>